<dbReference type="GO" id="GO:1990573">
    <property type="term" value="P:potassium ion import across plasma membrane"/>
    <property type="evidence" value="ECO:0007669"/>
    <property type="project" value="TreeGrafter"/>
</dbReference>
<dbReference type="PANTHER" id="PTHR11523:SF28">
    <property type="entry name" value="NA_K-ATPASE BETA SUBUNIT ISOFORM 4-RELATED"/>
    <property type="match status" value="1"/>
</dbReference>
<organism evidence="8 9">
    <name type="scientific">Pomacea canaliculata</name>
    <name type="common">Golden apple snail</name>
    <dbReference type="NCBI Taxonomy" id="400727"/>
    <lineage>
        <taxon>Eukaryota</taxon>
        <taxon>Metazoa</taxon>
        <taxon>Spiralia</taxon>
        <taxon>Lophotrochozoa</taxon>
        <taxon>Mollusca</taxon>
        <taxon>Gastropoda</taxon>
        <taxon>Caenogastropoda</taxon>
        <taxon>Architaenioglossa</taxon>
        <taxon>Ampullarioidea</taxon>
        <taxon>Ampullariidae</taxon>
        <taxon>Pomacea</taxon>
    </lineage>
</organism>
<dbReference type="InterPro" id="IPR000402">
    <property type="entry name" value="Na/K_ATPase_sub_beta"/>
</dbReference>
<evidence type="ECO:0000256" key="4">
    <source>
        <dbReference type="ARBA" id="ARBA00022968"/>
    </source>
</evidence>
<comment type="subcellular location">
    <subcellularLocation>
        <location evidence="1">Membrane</location>
        <topology evidence="1">Single-pass type II membrane protein</topology>
    </subcellularLocation>
</comment>
<dbReference type="STRING" id="400727.A0A2T7P7B5"/>
<comment type="caution">
    <text evidence="8">The sequence shown here is derived from an EMBL/GenBank/DDBJ whole genome shotgun (WGS) entry which is preliminary data.</text>
</comment>
<evidence type="ECO:0000313" key="8">
    <source>
        <dbReference type="EMBL" id="PVD29318.1"/>
    </source>
</evidence>
<dbReference type="GO" id="GO:0001671">
    <property type="term" value="F:ATPase activator activity"/>
    <property type="evidence" value="ECO:0007669"/>
    <property type="project" value="TreeGrafter"/>
</dbReference>
<keyword evidence="3 7" id="KW-0812">Transmembrane</keyword>
<dbReference type="Pfam" id="PF00287">
    <property type="entry name" value="Na_K-ATPase"/>
    <property type="match status" value="1"/>
</dbReference>
<comment type="similarity">
    <text evidence="2">Belongs to the X(+)/potassium ATPases subunit beta family.</text>
</comment>
<dbReference type="GO" id="GO:0006883">
    <property type="term" value="P:intracellular sodium ion homeostasis"/>
    <property type="evidence" value="ECO:0007669"/>
    <property type="project" value="TreeGrafter"/>
</dbReference>
<dbReference type="OrthoDB" id="5912413at2759"/>
<name>A0A2T7P7B5_POMCA</name>
<dbReference type="EMBL" id="PZQS01000006">
    <property type="protein sequence ID" value="PVD29318.1"/>
    <property type="molecule type" value="Genomic_DNA"/>
</dbReference>
<reference evidence="8 9" key="1">
    <citation type="submission" date="2018-04" db="EMBL/GenBank/DDBJ databases">
        <title>The genome of golden apple snail Pomacea canaliculata provides insight into stress tolerance and invasive adaptation.</title>
        <authorList>
            <person name="Liu C."/>
            <person name="Liu B."/>
            <person name="Ren Y."/>
            <person name="Zhang Y."/>
            <person name="Wang H."/>
            <person name="Li S."/>
            <person name="Jiang F."/>
            <person name="Yin L."/>
            <person name="Zhang G."/>
            <person name="Qian W."/>
            <person name="Fan W."/>
        </authorList>
    </citation>
    <scope>NUCLEOTIDE SEQUENCE [LARGE SCALE GENOMIC DNA]</scope>
    <source>
        <strain evidence="8">SZHN2017</strain>
        <tissue evidence="8">Muscle</tissue>
    </source>
</reference>
<dbReference type="GO" id="GO:0036376">
    <property type="term" value="P:sodium ion export across plasma membrane"/>
    <property type="evidence" value="ECO:0007669"/>
    <property type="project" value="TreeGrafter"/>
</dbReference>
<dbReference type="Proteomes" id="UP000245119">
    <property type="component" value="Linkage Group LG6"/>
</dbReference>
<evidence type="ECO:0008006" key="10">
    <source>
        <dbReference type="Google" id="ProtNLM"/>
    </source>
</evidence>
<dbReference type="AlphaFoldDB" id="A0A2T7P7B5"/>
<accession>A0A2T7P7B5</accession>
<keyword evidence="9" id="KW-1185">Reference proteome</keyword>
<keyword evidence="6 7" id="KW-0472">Membrane</keyword>
<protein>
    <recommendedName>
        <fullName evidence="10">Sodium/potassium-transporting ATPase subunit beta</fullName>
    </recommendedName>
</protein>
<evidence type="ECO:0000256" key="2">
    <source>
        <dbReference type="ARBA" id="ARBA00005876"/>
    </source>
</evidence>
<keyword evidence="5 7" id="KW-1133">Transmembrane helix</keyword>
<dbReference type="GO" id="GO:0030007">
    <property type="term" value="P:intracellular potassium ion homeostasis"/>
    <property type="evidence" value="ECO:0007669"/>
    <property type="project" value="TreeGrafter"/>
</dbReference>
<dbReference type="GO" id="GO:0005890">
    <property type="term" value="C:sodium:potassium-exchanging ATPase complex"/>
    <property type="evidence" value="ECO:0007669"/>
    <property type="project" value="InterPro"/>
</dbReference>
<sequence length="338" mass="38065">MAWKTSGISHNGVYDPVTTTSDRVFIRDPEDDGSHWTGRTYVTLRTYHTPALKNFYSKIKSRTSPRCLLIGLIVTLLLLLLVMVIALSSQEKAHADGGHATKPFMYEQWVKKETGLNFYPVGEGNSTYIRYSLHRPEEIDDYTAKLDMATKRYESLQQIGDDFVDCNTTYAPSDKICRETLQDFGGICNSYNKYGFRRATPCILLTLNLPLNTKVRAILPKDHLYVEAENALGDDYSPDYVGVTCQAATSEDAKNVGNSTLLDHNKTIVYSPAHGFLAKAYDTTSDKFLPQAVMVHFNSILNFHDVHITCKAWGIAYTSQNENINQEPFSASFVLRIE</sequence>
<dbReference type="Gene3D" id="2.60.40.1660">
    <property type="entry name" value="Na, k-atpase alpha subunit"/>
    <property type="match status" value="1"/>
</dbReference>
<proteinExistence type="inferred from homology"/>
<dbReference type="PANTHER" id="PTHR11523">
    <property type="entry name" value="SODIUM/POTASSIUM-DEPENDENT ATPASE BETA SUBUNIT"/>
    <property type="match status" value="1"/>
</dbReference>
<evidence type="ECO:0000256" key="5">
    <source>
        <dbReference type="ARBA" id="ARBA00022989"/>
    </source>
</evidence>
<evidence type="ECO:0000256" key="7">
    <source>
        <dbReference type="SAM" id="Phobius"/>
    </source>
</evidence>
<dbReference type="OMA" id="WSPDHIG"/>
<feature type="transmembrane region" description="Helical" evidence="7">
    <location>
        <begin position="67"/>
        <end position="87"/>
    </location>
</feature>
<evidence type="ECO:0000256" key="3">
    <source>
        <dbReference type="ARBA" id="ARBA00022692"/>
    </source>
</evidence>
<keyword evidence="4" id="KW-0735">Signal-anchor</keyword>
<gene>
    <name evidence="8" type="ORF">C0Q70_11915</name>
</gene>
<evidence type="ECO:0000256" key="6">
    <source>
        <dbReference type="ARBA" id="ARBA00023136"/>
    </source>
</evidence>
<evidence type="ECO:0000313" key="9">
    <source>
        <dbReference type="Proteomes" id="UP000245119"/>
    </source>
</evidence>
<dbReference type="InterPro" id="IPR038702">
    <property type="entry name" value="Na/K_ATPase_sub_beta_sf"/>
</dbReference>
<evidence type="ECO:0000256" key="1">
    <source>
        <dbReference type="ARBA" id="ARBA00004606"/>
    </source>
</evidence>